<organism evidence="2 3">
    <name type="scientific">Capsicum annuum</name>
    <name type="common">Capsicum pepper</name>
    <dbReference type="NCBI Taxonomy" id="4072"/>
    <lineage>
        <taxon>Eukaryota</taxon>
        <taxon>Viridiplantae</taxon>
        <taxon>Streptophyta</taxon>
        <taxon>Embryophyta</taxon>
        <taxon>Tracheophyta</taxon>
        <taxon>Spermatophyta</taxon>
        <taxon>Magnoliopsida</taxon>
        <taxon>eudicotyledons</taxon>
        <taxon>Gunneridae</taxon>
        <taxon>Pentapetalae</taxon>
        <taxon>asterids</taxon>
        <taxon>lamiids</taxon>
        <taxon>Solanales</taxon>
        <taxon>Solanaceae</taxon>
        <taxon>Solanoideae</taxon>
        <taxon>Capsiceae</taxon>
        <taxon>Capsicum</taxon>
    </lineage>
</organism>
<reference evidence="2 3" key="1">
    <citation type="journal article" date="2014" name="Nat. Genet.">
        <title>Genome sequence of the hot pepper provides insights into the evolution of pungency in Capsicum species.</title>
        <authorList>
            <person name="Kim S."/>
            <person name="Park M."/>
            <person name="Yeom S.I."/>
            <person name="Kim Y.M."/>
            <person name="Lee J.M."/>
            <person name="Lee H.A."/>
            <person name="Seo E."/>
            <person name="Choi J."/>
            <person name="Cheong K."/>
            <person name="Kim K.T."/>
            <person name="Jung K."/>
            <person name="Lee G.W."/>
            <person name="Oh S.K."/>
            <person name="Bae C."/>
            <person name="Kim S.B."/>
            <person name="Lee H.Y."/>
            <person name="Kim S.Y."/>
            <person name="Kim M.S."/>
            <person name="Kang B.C."/>
            <person name="Jo Y.D."/>
            <person name="Yang H.B."/>
            <person name="Jeong H.J."/>
            <person name="Kang W.H."/>
            <person name="Kwon J.K."/>
            <person name="Shin C."/>
            <person name="Lim J.Y."/>
            <person name="Park J.H."/>
            <person name="Huh J.H."/>
            <person name="Kim J.S."/>
            <person name="Kim B.D."/>
            <person name="Cohen O."/>
            <person name="Paran I."/>
            <person name="Suh M.C."/>
            <person name="Lee S.B."/>
            <person name="Kim Y.K."/>
            <person name="Shin Y."/>
            <person name="Noh S.J."/>
            <person name="Park J."/>
            <person name="Seo Y.S."/>
            <person name="Kwon S.Y."/>
            <person name="Kim H.A."/>
            <person name="Park J.M."/>
            <person name="Kim H.J."/>
            <person name="Choi S.B."/>
            <person name="Bosland P.W."/>
            <person name="Reeves G."/>
            <person name="Jo S.H."/>
            <person name="Lee B.W."/>
            <person name="Cho H.T."/>
            <person name="Choi H.S."/>
            <person name="Lee M.S."/>
            <person name="Yu Y."/>
            <person name="Do Choi Y."/>
            <person name="Park B.S."/>
            <person name="van Deynze A."/>
            <person name="Ashrafi H."/>
            <person name="Hill T."/>
            <person name="Kim W.T."/>
            <person name="Pai H.S."/>
            <person name="Ahn H.K."/>
            <person name="Yeam I."/>
            <person name="Giovannoni J.J."/>
            <person name="Rose J.K."/>
            <person name="Sorensen I."/>
            <person name="Lee S.J."/>
            <person name="Kim R.W."/>
            <person name="Choi I.Y."/>
            <person name="Choi B.S."/>
            <person name="Lim J.S."/>
            <person name="Lee Y.H."/>
            <person name="Choi D."/>
        </authorList>
    </citation>
    <scope>NUCLEOTIDE SEQUENCE [LARGE SCALE GENOMIC DNA]</scope>
    <source>
        <strain evidence="3">cv. CM334</strain>
    </source>
</reference>
<dbReference type="Gramene" id="PHT89344">
    <property type="protein sequence ID" value="PHT89344"/>
    <property type="gene ID" value="T459_04457"/>
</dbReference>
<evidence type="ECO:0000313" key="2">
    <source>
        <dbReference type="EMBL" id="PHT89344.1"/>
    </source>
</evidence>
<name>A0A2G3A544_CAPAN</name>
<evidence type="ECO:0000256" key="1">
    <source>
        <dbReference type="SAM" id="MobiDB-lite"/>
    </source>
</evidence>
<dbReference type="STRING" id="4072.A0A2G3A544"/>
<gene>
    <name evidence="2" type="ORF">T459_04457</name>
</gene>
<keyword evidence="3" id="KW-1185">Reference proteome</keyword>
<dbReference type="EMBL" id="AYRZ02000002">
    <property type="protein sequence ID" value="PHT89344.1"/>
    <property type="molecule type" value="Genomic_DNA"/>
</dbReference>
<feature type="region of interest" description="Disordered" evidence="1">
    <location>
        <begin position="1"/>
        <end position="20"/>
    </location>
</feature>
<evidence type="ECO:0000313" key="3">
    <source>
        <dbReference type="Proteomes" id="UP000222542"/>
    </source>
</evidence>
<comment type="caution">
    <text evidence="2">The sequence shown here is derived from an EMBL/GenBank/DDBJ whole genome shotgun (WGS) entry which is preliminary data.</text>
</comment>
<sequence>MDLSPVHHFHRANSLSHPIEERQNLLKETSMGSPTMDNTTDAKESTVKTNNIREAELSSSLFSSKTQLNTMPVMSPLFRVEDSPNHGVLTLTACLDGGLPWFHNVCYVELINPSHSSTSHHPRRGRPHKIPIPIFILPENSNPKNEKILKSVNGVTTSLISSEDTSMLNARVVPEIDVVVKKRVKLKKRVYKKTMETNMVPMVTIPYHGKPPSKQAVREVQVSFNENRAGNGSIWCRSNLSTGPGLQDEVVL</sequence>
<reference evidence="2 3" key="2">
    <citation type="journal article" date="2017" name="Genome Biol.">
        <title>New reference genome sequences of hot pepper reveal the massive evolution of plant disease-resistance genes by retroduplication.</title>
        <authorList>
            <person name="Kim S."/>
            <person name="Park J."/>
            <person name="Yeom S.I."/>
            <person name="Kim Y.M."/>
            <person name="Seo E."/>
            <person name="Kim K.T."/>
            <person name="Kim M.S."/>
            <person name="Lee J.M."/>
            <person name="Cheong K."/>
            <person name="Shin H.S."/>
            <person name="Kim S.B."/>
            <person name="Han K."/>
            <person name="Lee J."/>
            <person name="Park M."/>
            <person name="Lee H.A."/>
            <person name="Lee H.Y."/>
            <person name="Lee Y."/>
            <person name="Oh S."/>
            <person name="Lee J.H."/>
            <person name="Choi E."/>
            <person name="Choi E."/>
            <person name="Lee S.E."/>
            <person name="Jeon J."/>
            <person name="Kim H."/>
            <person name="Choi G."/>
            <person name="Song H."/>
            <person name="Lee J."/>
            <person name="Lee S.C."/>
            <person name="Kwon J.K."/>
            <person name="Lee H.Y."/>
            <person name="Koo N."/>
            <person name="Hong Y."/>
            <person name="Kim R.W."/>
            <person name="Kang W.H."/>
            <person name="Huh J.H."/>
            <person name="Kang B.C."/>
            <person name="Yang T.J."/>
            <person name="Lee Y.H."/>
            <person name="Bennetzen J.L."/>
            <person name="Choi D."/>
        </authorList>
    </citation>
    <scope>NUCLEOTIDE SEQUENCE [LARGE SCALE GENOMIC DNA]</scope>
    <source>
        <strain evidence="3">cv. CM334</strain>
    </source>
</reference>
<proteinExistence type="predicted"/>
<accession>A0A2G3A544</accession>
<dbReference type="AlphaFoldDB" id="A0A2G3A544"/>
<dbReference type="Proteomes" id="UP000222542">
    <property type="component" value="Unassembled WGS sequence"/>
</dbReference>
<protein>
    <submittedName>
        <fullName evidence="2">Uncharacterized protein</fullName>
    </submittedName>
</protein>